<dbReference type="SUPFAM" id="SSF46894">
    <property type="entry name" value="C-terminal effector domain of the bipartite response regulators"/>
    <property type="match status" value="1"/>
</dbReference>
<name>A0AAU8CNG9_9HYPH</name>
<dbReference type="RefSeq" id="WP_353644576.1">
    <property type="nucleotide sequence ID" value="NZ_CP159253.1"/>
</dbReference>
<dbReference type="GO" id="GO:0016787">
    <property type="term" value="F:hydrolase activity"/>
    <property type="evidence" value="ECO:0007669"/>
    <property type="project" value="UniProtKB-KW"/>
</dbReference>
<dbReference type="CDD" id="cd06170">
    <property type="entry name" value="LuxR_C_like"/>
    <property type="match status" value="1"/>
</dbReference>
<dbReference type="InterPro" id="IPR036388">
    <property type="entry name" value="WH-like_DNA-bd_sf"/>
</dbReference>
<gene>
    <name evidence="3" type="ORF">ABVK50_21880</name>
</gene>
<dbReference type="PRINTS" id="PR00038">
    <property type="entry name" value="HTHLUXR"/>
</dbReference>
<dbReference type="EMBL" id="CP159253">
    <property type="protein sequence ID" value="XCG47883.1"/>
    <property type="molecule type" value="Genomic_DNA"/>
</dbReference>
<dbReference type="SMART" id="SM00421">
    <property type="entry name" value="HTH_LUXR"/>
    <property type="match status" value="1"/>
</dbReference>
<proteinExistence type="predicted"/>
<accession>A0AAU8CNG9</accession>
<dbReference type="GO" id="GO:0006355">
    <property type="term" value="P:regulation of DNA-templated transcription"/>
    <property type="evidence" value="ECO:0007669"/>
    <property type="project" value="InterPro"/>
</dbReference>
<dbReference type="InterPro" id="IPR050266">
    <property type="entry name" value="AB_hydrolase_sf"/>
</dbReference>
<keyword evidence="1 3" id="KW-0378">Hydrolase</keyword>
<feature type="domain" description="HTH luxR-type" evidence="2">
    <location>
        <begin position="284"/>
        <end position="349"/>
    </location>
</feature>
<evidence type="ECO:0000313" key="3">
    <source>
        <dbReference type="EMBL" id="XCG47883.1"/>
    </source>
</evidence>
<dbReference type="PANTHER" id="PTHR43798:SF31">
    <property type="entry name" value="AB HYDROLASE SUPERFAMILY PROTEIN YCLE"/>
    <property type="match status" value="1"/>
</dbReference>
<reference evidence="3" key="1">
    <citation type="submission" date="2024-06" db="EMBL/GenBank/DDBJ databases">
        <title>Mesorhizobium karijinii sp. nov., a symbiont of the iconic Swainsona formosa from arid Australia.</title>
        <authorList>
            <person name="Hill Y.J."/>
            <person name="Watkin E.L.J."/>
            <person name="O'Hara G.W."/>
            <person name="Terpolilli J."/>
            <person name="Tye M.L."/>
            <person name="Kohlmeier M.G."/>
        </authorList>
    </citation>
    <scope>NUCLEOTIDE SEQUENCE</scope>
    <source>
        <strain evidence="3">WSM2240</strain>
    </source>
</reference>
<dbReference type="Pfam" id="PF00561">
    <property type="entry name" value="Abhydrolase_1"/>
    <property type="match status" value="1"/>
</dbReference>
<dbReference type="Gene3D" id="1.10.10.10">
    <property type="entry name" value="Winged helix-like DNA-binding domain superfamily/Winged helix DNA-binding domain"/>
    <property type="match status" value="1"/>
</dbReference>
<dbReference type="Gene3D" id="3.40.50.1820">
    <property type="entry name" value="alpha/beta hydrolase"/>
    <property type="match status" value="1"/>
</dbReference>
<organism evidence="3">
    <name type="scientific">Mesorhizobium sp. WSM2240</name>
    <dbReference type="NCBI Taxonomy" id="3228851"/>
    <lineage>
        <taxon>Bacteria</taxon>
        <taxon>Pseudomonadati</taxon>
        <taxon>Pseudomonadota</taxon>
        <taxon>Alphaproteobacteria</taxon>
        <taxon>Hyphomicrobiales</taxon>
        <taxon>Phyllobacteriaceae</taxon>
        <taxon>Mesorhizobium</taxon>
    </lineage>
</organism>
<dbReference type="InterPro" id="IPR000792">
    <property type="entry name" value="Tscrpt_reg_LuxR_C"/>
</dbReference>
<dbReference type="AlphaFoldDB" id="A0AAU8CNG9"/>
<dbReference type="InterPro" id="IPR000073">
    <property type="entry name" value="AB_hydrolase_1"/>
</dbReference>
<sequence length="352" mass="39384">MARQQVRFCRSFDGAKIAYAISGSGPPVVMMPSWLTHLEYQWRSVAWQPWLEALSSRYTLIRYDPRGCGLSDRNVDDLSFDSWVRDFGALVDALRLDRFSLIGICQGGAVAVAYAGRERDRISNLVLYGTYARGRHRRSTIPLEPEKAKVMLEMLRLGWGQEDHAFMRSFATQFQPEGSIEHLRSWCELQNAATSADNAVELTRVMFDVDVQEESARITCPTLVAHPDRDAVAPFEEGRLLAQIIPNARFLQLSSPNHFMLPNEPAWATFLQELYAFLPQPAAEADPVNGLTAREKEVLHLLARGLDNHQIGAQLNISEKTVRNHVSGIFAKLGVDSRARAVVAARDAGYGS</sequence>
<evidence type="ECO:0000259" key="2">
    <source>
        <dbReference type="PROSITE" id="PS50043"/>
    </source>
</evidence>
<dbReference type="InterPro" id="IPR029058">
    <property type="entry name" value="AB_hydrolase_fold"/>
</dbReference>
<dbReference type="PANTHER" id="PTHR43798">
    <property type="entry name" value="MONOACYLGLYCEROL LIPASE"/>
    <property type="match status" value="1"/>
</dbReference>
<evidence type="ECO:0000256" key="1">
    <source>
        <dbReference type="ARBA" id="ARBA00022801"/>
    </source>
</evidence>
<dbReference type="PROSITE" id="PS50043">
    <property type="entry name" value="HTH_LUXR_2"/>
    <property type="match status" value="1"/>
</dbReference>
<dbReference type="PRINTS" id="PR00111">
    <property type="entry name" value="ABHYDROLASE"/>
</dbReference>
<dbReference type="SUPFAM" id="SSF53474">
    <property type="entry name" value="alpha/beta-Hydrolases"/>
    <property type="match status" value="1"/>
</dbReference>
<dbReference type="Pfam" id="PF00196">
    <property type="entry name" value="GerE"/>
    <property type="match status" value="1"/>
</dbReference>
<protein>
    <submittedName>
        <fullName evidence="3">Alpha/beta fold hydrolase</fullName>
    </submittedName>
</protein>
<dbReference type="GO" id="GO:0016020">
    <property type="term" value="C:membrane"/>
    <property type="evidence" value="ECO:0007669"/>
    <property type="project" value="TreeGrafter"/>
</dbReference>
<dbReference type="GO" id="GO:0003677">
    <property type="term" value="F:DNA binding"/>
    <property type="evidence" value="ECO:0007669"/>
    <property type="project" value="InterPro"/>
</dbReference>
<dbReference type="InterPro" id="IPR016032">
    <property type="entry name" value="Sig_transdc_resp-reg_C-effctor"/>
</dbReference>